<dbReference type="GO" id="GO:0005666">
    <property type="term" value="C:RNA polymerase III complex"/>
    <property type="evidence" value="ECO:0007669"/>
    <property type="project" value="TreeGrafter"/>
</dbReference>
<evidence type="ECO:0000313" key="6">
    <source>
        <dbReference type="Proteomes" id="UP000695562"/>
    </source>
</evidence>
<dbReference type="SUPFAM" id="SSF50978">
    <property type="entry name" value="WD40 repeat-like"/>
    <property type="match status" value="1"/>
</dbReference>
<comment type="caution">
    <text evidence="5">The sequence shown here is derived from an EMBL/GenBank/DDBJ whole genome shotgun (WGS) entry which is preliminary data.</text>
</comment>
<dbReference type="Pfam" id="PF00400">
    <property type="entry name" value="WD40"/>
    <property type="match status" value="3"/>
</dbReference>
<name>A0A8J4Q516_9MYCE</name>
<dbReference type="PROSITE" id="PS50082">
    <property type="entry name" value="WD_REPEATS_2"/>
    <property type="match status" value="2"/>
</dbReference>
<feature type="compositionally biased region" description="Polar residues" evidence="4">
    <location>
        <begin position="563"/>
        <end position="575"/>
    </location>
</feature>
<evidence type="ECO:0000313" key="5">
    <source>
        <dbReference type="EMBL" id="KAF2078447.1"/>
    </source>
</evidence>
<dbReference type="InterPro" id="IPR019775">
    <property type="entry name" value="WD40_repeat_CS"/>
</dbReference>
<dbReference type="Pfam" id="PF04801">
    <property type="entry name" value="RPC5"/>
    <property type="match status" value="1"/>
</dbReference>
<dbReference type="OrthoDB" id="10262475at2759"/>
<dbReference type="Proteomes" id="UP000695562">
    <property type="component" value="Unassembled WGS sequence"/>
</dbReference>
<dbReference type="InterPro" id="IPR036322">
    <property type="entry name" value="WD40_repeat_dom_sf"/>
</dbReference>
<dbReference type="SMART" id="SM00320">
    <property type="entry name" value="WD40"/>
    <property type="match status" value="5"/>
</dbReference>
<gene>
    <name evidence="5" type="ORF">CYY_000197</name>
</gene>
<dbReference type="GO" id="GO:0042797">
    <property type="term" value="P:tRNA transcription by RNA polymerase III"/>
    <property type="evidence" value="ECO:0007669"/>
    <property type="project" value="TreeGrafter"/>
</dbReference>
<keyword evidence="6" id="KW-1185">Reference proteome</keyword>
<keyword evidence="2" id="KW-0677">Repeat</keyword>
<evidence type="ECO:0000256" key="4">
    <source>
        <dbReference type="SAM" id="MobiDB-lite"/>
    </source>
</evidence>
<dbReference type="EMBL" id="AJWJ01000004">
    <property type="protein sequence ID" value="KAF2078447.1"/>
    <property type="molecule type" value="Genomic_DNA"/>
</dbReference>
<dbReference type="PROSITE" id="PS00678">
    <property type="entry name" value="WD_REPEATS_1"/>
    <property type="match status" value="1"/>
</dbReference>
<dbReference type="Gene3D" id="2.130.10.10">
    <property type="entry name" value="YVTN repeat-like/Quinoprotein amine dehydrogenase"/>
    <property type="match status" value="1"/>
</dbReference>
<proteinExistence type="predicted"/>
<dbReference type="PROSITE" id="PS50294">
    <property type="entry name" value="WD_REPEATS_REGION"/>
    <property type="match status" value="1"/>
</dbReference>
<evidence type="ECO:0000256" key="3">
    <source>
        <dbReference type="PROSITE-ProRule" id="PRU00221"/>
    </source>
</evidence>
<evidence type="ECO:0008006" key="7">
    <source>
        <dbReference type="Google" id="ProtNLM"/>
    </source>
</evidence>
<organism evidence="5 6">
    <name type="scientific">Polysphondylium violaceum</name>
    <dbReference type="NCBI Taxonomy" id="133409"/>
    <lineage>
        <taxon>Eukaryota</taxon>
        <taxon>Amoebozoa</taxon>
        <taxon>Evosea</taxon>
        <taxon>Eumycetozoa</taxon>
        <taxon>Dictyostelia</taxon>
        <taxon>Dictyosteliales</taxon>
        <taxon>Dictyosteliaceae</taxon>
        <taxon>Polysphondylium</taxon>
    </lineage>
</organism>
<dbReference type="InterPro" id="IPR006886">
    <property type="entry name" value="RNA_pol_III_Rpc5"/>
</dbReference>
<protein>
    <recommendedName>
        <fullName evidence="7">WD40 repeat-containing protein</fullName>
    </recommendedName>
</protein>
<reference evidence="5" key="1">
    <citation type="submission" date="2020-01" db="EMBL/GenBank/DDBJ databases">
        <title>Development of genomics and gene disruption for Polysphondylium violaceum indicates a role for the polyketide synthase stlB in stalk morphogenesis.</title>
        <authorList>
            <person name="Narita B."/>
            <person name="Kawabe Y."/>
            <person name="Kin K."/>
            <person name="Saito T."/>
            <person name="Gibbs R."/>
            <person name="Kuspa A."/>
            <person name="Muzny D."/>
            <person name="Queller D."/>
            <person name="Richards S."/>
            <person name="Strassman J."/>
            <person name="Sucgang R."/>
            <person name="Worley K."/>
            <person name="Schaap P."/>
        </authorList>
    </citation>
    <scope>NUCLEOTIDE SEQUENCE</scope>
    <source>
        <strain evidence="5">QSvi11</strain>
    </source>
</reference>
<feature type="region of interest" description="Disordered" evidence="4">
    <location>
        <begin position="534"/>
        <end position="575"/>
    </location>
</feature>
<dbReference type="InterPro" id="IPR015943">
    <property type="entry name" value="WD40/YVTN_repeat-like_dom_sf"/>
</dbReference>
<feature type="repeat" description="WD" evidence="3">
    <location>
        <begin position="254"/>
        <end position="288"/>
    </location>
</feature>
<dbReference type="InterPro" id="IPR001680">
    <property type="entry name" value="WD40_rpt"/>
</dbReference>
<evidence type="ECO:0000256" key="2">
    <source>
        <dbReference type="ARBA" id="ARBA00022737"/>
    </source>
</evidence>
<feature type="region of interest" description="Disordered" evidence="4">
    <location>
        <begin position="394"/>
        <end position="415"/>
    </location>
</feature>
<keyword evidence="1 3" id="KW-0853">WD repeat</keyword>
<dbReference type="AlphaFoldDB" id="A0A8J4Q516"/>
<dbReference type="PANTHER" id="PTHR12069:SF0">
    <property type="entry name" value="DNA-DIRECTED RNA POLYMERASE III SUBUNIT RPC5"/>
    <property type="match status" value="1"/>
</dbReference>
<dbReference type="PANTHER" id="PTHR12069">
    <property type="entry name" value="DNA-DIRECTED RNA POLYMERASES III 80 KDA POLYPEPTIDE RNA POLYMERASE III SUBUNIT 5"/>
    <property type="match status" value="1"/>
</dbReference>
<feature type="repeat" description="WD" evidence="3">
    <location>
        <begin position="106"/>
        <end position="147"/>
    </location>
</feature>
<accession>A0A8J4Q516</accession>
<evidence type="ECO:0000256" key="1">
    <source>
        <dbReference type="ARBA" id="ARBA00022574"/>
    </source>
</evidence>
<sequence length="965" mass="110518">MNSIDLSFGNILLAKEMSSEPLELMLPPTDAISSVNFCPSSNNLLVTSWDKSVRCYDVNTNTIKWQYNHIVPVLDGCFPEKTKAFSSDIHGLIKYYDPVAGVERDLGSHEGGAKSIVYNTSTQQLFSGGWDSKLKVWDTRSKEPEISCSDLESKIFTIDCAVASHTLVIGTADKHVTIYDIRVMDTPVQKRESSIKYQTRCIRTYIDGKGYALASVEGRIAMEYFDTAPEVQAKKYAFKCHRATENNVETVYPVNSIAFNPVYGTFATGGCDGNVYFWDGQNRKKLYFLKHYPTSVSSMSFNSDGNILAVASSYTFEEGEKDHPPDQIYIHNINEIYLNRIATMTTKQVDVEINDNMDVDSQKSNKTTTTTTTTTKTTLDDDFVNNILLDDPLEGLENKKSNGNGVGSGGGGGDDDDDVLLQEIPVFLSQTLSNNLYLFQYPLRQPWRPYDMSKLEEFRIKPKQQKIEMDLSLDEDTFNPDSPLANNKFTLSSSTVLHRTNYCAGLMKYGELHLTPLQSVVQIRPQFDFYNQKAAEDKDKKKKDKDEEEEEQEQEKPAPVSFRKQNGRFNSNQPPNFIKMFEDNEQWIKVNYVHDKDEYNDSLFQTYQKLINTEKHDRIDFEMTEAEYFDMLCPKVSEEPGAKTNHLLDTVPLDTIHQMTWKDQIKNILINAQVVTFSKIVHLLRTKEYIEDYQIIEELENIAILIRGRWVVKSELVSKDGSIIAARDYLLLLFSKSEIVSRKELCDETNLTPEEARELFVKVSDINHKDRAWYLKKEPDEDFVSRYPLVVNKFERYFSDREQLIKKKVKDYKTPATKIVYPENYRAGKNAKEQLHYLLHNLFNKYGVCSMQLIKQHLVQELESKEANLLGNLNLDKELPTELSNIALVLHNSYVLKSSGDPNIDKYRNVVIDLFKNKLGLKKEEIQGAVKSVVGSEIPRNIFSVILSEFTTKGKNIYILKVAKK</sequence>